<dbReference type="InterPro" id="IPR001647">
    <property type="entry name" value="HTH_TetR"/>
</dbReference>
<dbReference type="PANTHER" id="PTHR30055:SF234">
    <property type="entry name" value="HTH-TYPE TRANSCRIPTIONAL REGULATOR BETI"/>
    <property type="match status" value="1"/>
</dbReference>
<keyword evidence="1" id="KW-0805">Transcription regulation</keyword>
<dbReference type="Pfam" id="PF17932">
    <property type="entry name" value="TetR_C_24"/>
    <property type="match status" value="1"/>
</dbReference>
<dbReference type="InterPro" id="IPR009057">
    <property type="entry name" value="Homeodomain-like_sf"/>
</dbReference>
<dbReference type="PROSITE" id="PS50977">
    <property type="entry name" value="HTH_TETR_2"/>
    <property type="match status" value="1"/>
</dbReference>
<comment type="caution">
    <text evidence="6">The sequence shown here is derived from an EMBL/GenBank/DDBJ whole genome shotgun (WGS) entry which is preliminary data.</text>
</comment>
<dbReference type="Gene3D" id="1.10.10.60">
    <property type="entry name" value="Homeodomain-like"/>
    <property type="match status" value="1"/>
</dbReference>
<dbReference type="InterPro" id="IPR036271">
    <property type="entry name" value="Tet_transcr_reg_TetR-rel_C_sf"/>
</dbReference>
<name>A0A5S4G7N2_9ACTN</name>
<feature type="DNA-binding region" description="H-T-H motif" evidence="4">
    <location>
        <begin position="80"/>
        <end position="99"/>
    </location>
</feature>
<organism evidence="6 7">
    <name type="scientific">Nonomuraea zeae</name>
    <dbReference type="NCBI Taxonomy" id="1642303"/>
    <lineage>
        <taxon>Bacteria</taxon>
        <taxon>Bacillati</taxon>
        <taxon>Actinomycetota</taxon>
        <taxon>Actinomycetes</taxon>
        <taxon>Streptosporangiales</taxon>
        <taxon>Streptosporangiaceae</taxon>
        <taxon>Nonomuraea</taxon>
    </lineage>
</organism>
<dbReference type="PRINTS" id="PR00455">
    <property type="entry name" value="HTHTETR"/>
</dbReference>
<dbReference type="Gene3D" id="1.10.357.10">
    <property type="entry name" value="Tetracycline Repressor, domain 2"/>
    <property type="match status" value="1"/>
</dbReference>
<evidence type="ECO:0000256" key="4">
    <source>
        <dbReference type="PROSITE-ProRule" id="PRU00335"/>
    </source>
</evidence>
<dbReference type="SUPFAM" id="SSF48498">
    <property type="entry name" value="Tetracyclin repressor-like, C-terminal domain"/>
    <property type="match status" value="1"/>
</dbReference>
<dbReference type="Pfam" id="PF00440">
    <property type="entry name" value="TetR_N"/>
    <property type="match status" value="1"/>
</dbReference>
<dbReference type="PANTHER" id="PTHR30055">
    <property type="entry name" value="HTH-TYPE TRANSCRIPTIONAL REGULATOR RUTR"/>
    <property type="match status" value="1"/>
</dbReference>
<evidence type="ECO:0000313" key="7">
    <source>
        <dbReference type="Proteomes" id="UP000306628"/>
    </source>
</evidence>
<protein>
    <submittedName>
        <fullName evidence="6">TetR/AcrR family transcriptional regulator</fullName>
    </submittedName>
</protein>
<evidence type="ECO:0000256" key="2">
    <source>
        <dbReference type="ARBA" id="ARBA00023125"/>
    </source>
</evidence>
<dbReference type="GO" id="GO:0000976">
    <property type="term" value="F:transcription cis-regulatory region binding"/>
    <property type="evidence" value="ECO:0007669"/>
    <property type="project" value="TreeGrafter"/>
</dbReference>
<evidence type="ECO:0000313" key="6">
    <source>
        <dbReference type="EMBL" id="TMR29013.1"/>
    </source>
</evidence>
<evidence type="ECO:0000256" key="3">
    <source>
        <dbReference type="ARBA" id="ARBA00023163"/>
    </source>
</evidence>
<sequence length="255" mass="28416">MVRTPGHRHPRPQNRPLLRLMHIDRSIYDRRLLTLRSRRATMNSSERAAKSPDVELAPTERRLMEAAQALFATKGYSAVGIREIAREAGLTIGSLYHYAASKEDLFLQLMRRSYARANARAREAAASGSTPVERLASLVRMHVLSEVSEPSVWRLNRSELEVISAEARAELVVLRDEFEQTWRQLIEDGIAAGSFAPDDPAIARFSIIQICNGVSLWYRPDGRLSLDEIVAIIFRQALALLRAGASGTQPAGLSS</sequence>
<feature type="domain" description="HTH tetR-type" evidence="5">
    <location>
        <begin position="57"/>
        <end position="117"/>
    </location>
</feature>
<dbReference type="OrthoDB" id="3190535at2"/>
<accession>A0A5S4G7N2</accession>
<dbReference type="Proteomes" id="UP000306628">
    <property type="component" value="Unassembled WGS sequence"/>
</dbReference>
<evidence type="ECO:0000256" key="1">
    <source>
        <dbReference type="ARBA" id="ARBA00023015"/>
    </source>
</evidence>
<evidence type="ECO:0000259" key="5">
    <source>
        <dbReference type="PROSITE" id="PS50977"/>
    </source>
</evidence>
<keyword evidence="2 4" id="KW-0238">DNA-binding</keyword>
<reference evidence="6 7" key="1">
    <citation type="submission" date="2019-05" db="EMBL/GenBank/DDBJ databases">
        <title>Draft genome sequence of Nonomuraea zeae DSM 100528.</title>
        <authorList>
            <person name="Saricaoglu S."/>
            <person name="Isik K."/>
        </authorList>
    </citation>
    <scope>NUCLEOTIDE SEQUENCE [LARGE SCALE GENOMIC DNA]</scope>
    <source>
        <strain evidence="6 7">DSM 100528</strain>
    </source>
</reference>
<gene>
    <name evidence="6" type="ORF">ETD85_33760</name>
</gene>
<dbReference type="EMBL" id="VCKX01000129">
    <property type="protein sequence ID" value="TMR29013.1"/>
    <property type="molecule type" value="Genomic_DNA"/>
</dbReference>
<keyword evidence="3" id="KW-0804">Transcription</keyword>
<keyword evidence="7" id="KW-1185">Reference proteome</keyword>
<dbReference type="AlphaFoldDB" id="A0A5S4G7N2"/>
<dbReference type="InterPro" id="IPR050109">
    <property type="entry name" value="HTH-type_TetR-like_transc_reg"/>
</dbReference>
<dbReference type="SUPFAM" id="SSF46689">
    <property type="entry name" value="Homeodomain-like"/>
    <property type="match status" value="1"/>
</dbReference>
<dbReference type="GO" id="GO:0003700">
    <property type="term" value="F:DNA-binding transcription factor activity"/>
    <property type="evidence" value="ECO:0007669"/>
    <property type="project" value="TreeGrafter"/>
</dbReference>
<dbReference type="InterPro" id="IPR041490">
    <property type="entry name" value="KstR2_TetR_C"/>
</dbReference>
<proteinExistence type="predicted"/>